<gene>
    <name evidence="1" type="ORF">GUK36_38350</name>
</gene>
<accession>A0A6P0DU47</accession>
<sequence length="59" mass="6366">MAAARARLRAVVDRPGLPQKVTLAARKESELSDADILGMLEDLQELGLLPPDDNQDGKP</sequence>
<comment type="caution">
    <text evidence="1">The sequence shown here is derived from an EMBL/GenBank/DDBJ whole genome shotgun (WGS) entry which is preliminary data.</text>
</comment>
<reference evidence="1 2" key="1">
    <citation type="submission" date="2020-01" db="EMBL/GenBank/DDBJ databases">
        <title>Rhizobium genotypes associated with high levels of biological nitrogen fixation by grain legumes in a temperate-maritime cropping system.</title>
        <authorList>
            <person name="Maluk M."/>
            <person name="Francesc Ferrando Molina F."/>
            <person name="Lopez Del Egido L."/>
            <person name="Lafos M."/>
            <person name="Langarica-Fuentes A."/>
            <person name="Gebre Yohannes G."/>
            <person name="Young M.W."/>
            <person name="Martin P."/>
            <person name="Gantlett R."/>
            <person name="Kenicer G."/>
            <person name="Hawes C."/>
            <person name="Begg G.S."/>
            <person name="Quilliam R.S."/>
            <person name="Squire G.R."/>
            <person name="Poole P.S."/>
            <person name="Young P.W."/>
            <person name="Iannetta P.M."/>
            <person name="James E.K."/>
        </authorList>
    </citation>
    <scope>NUCLEOTIDE SEQUENCE [LARGE SCALE GENOMIC DNA]</scope>
    <source>
        <strain evidence="1 2">JHI944</strain>
    </source>
</reference>
<evidence type="ECO:0000313" key="1">
    <source>
        <dbReference type="EMBL" id="NEK55105.1"/>
    </source>
</evidence>
<evidence type="ECO:0000313" key="2">
    <source>
        <dbReference type="Proteomes" id="UP000471409"/>
    </source>
</evidence>
<proteinExistence type="predicted"/>
<protein>
    <submittedName>
        <fullName evidence="1">Uncharacterized protein</fullName>
    </submittedName>
</protein>
<dbReference type="Proteomes" id="UP000471409">
    <property type="component" value="Unassembled WGS sequence"/>
</dbReference>
<name>A0A6P0DU47_RHILE</name>
<organism evidence="1 2">
    <name type="scientific">Rhizobium leguminosarum</name>
    <dbReference type="NCBI Taxonomy" id="384"/>
    <lineage>
        <taxon>Bacteria</taxon>
        <taxon>Pseudomonadati</taxon>
        <taxon>Pseudomonadota</taxon>
        <taxon>Alphaproteobacteria</taxon>
        <taxon>Hyphomicrobiales</taxon>
        <taxon>Rhizobiaceae</taxon>
        <taxon>Rhizobium/Agrobacterium group</taxon>
        <taxon>Rhizobium</taxon>
    </lineage>
</organism>
<dbReference type="AlphaFoldDB" id="A0A6P0DU47"/>
<dbReference type="EMBL" id="WXXP01000237">
    <property type="protein sequence ID" value="NEK55105.1"/>
    <property type="molecule type" value="Genomic_DNA"/>
</dbReference>